<keyword evidence="4 10" id="KW-0479">Metal-binding</keyword>
<evidence type="ECO:0000256" key="14">
    <source>
        <dbReference type="SAM" id="Phobius"/>
    </source>
</evidence>
<evidence type="ECO:0000256" key="2">
    <source>
        <dbReference type="ARBA" id="ARBA00004922"/>
    </source>
</evidence>
<keyword evidence="14" id="KW-0812">Transmembrane</keyword>
<comment type="pathway">
    <text evidence="2">Protein modification; protein glycosylation.</text>
</comment>
<evidence type="ECO:0000256" key="7">
    <source>
        <dbReference type="ARBA" id="ARBA00023157"/>
    </source>
</evidence>
<keyword evidence="16" id="KW-1185">Reference proteome</keyword>
<accession>A0AAD7XCC9</accession>
<comment type="catalytic activity">
    <reaction evidence="9">
        <text>N(4)-(alpha-D-Man-(1-&gt;2)-alpha-D-Man-(1-&gt;2)-alpha-D-Man-(1-&gt;3)-[alpha-D-Man-(1-&gt;2)-alpha-D-Man-(1-&gt;3)-[alpha-D-Man-(1-&gt;2)-alpha-D-Man-(1-&gt;6)]-alpha-D-Man-(1-&gt;6)]-beta-D-Man-(1-&gt;4)-beta-D-GlcNAc-(1-&gt;4)-beta-D-GlcNAc)-L-asparaginyl-[protein] (N-glucan mannose isomer 9A1,2,3B1,2,3) + 4 H2O = N(4)-(alpha-D-Man-(1-&gt;3)-[alpha-D-Man-(1-&gt;3)-[alpha-D-Man-(1-&gt;6)]-alpha-D-Man-(1-&gt;6)]-beta-D-Man-(1-&gt;4)-beta-D-GlcNAc-(1-&gt;4)-beta-D-GlcNAc)-L-asparaginyl-[protein] (N-glucan mannose isomer 5A1,2) + 4 beta-D-mannose</text>
        <dbReference type="Rhea" id="RHEA:56008"/>
        <dbReference type="Rhea" id="RHEA-COMP:14356"/>
        <dbReference type="Rhea" id="RHEA-COMP:14367"/>
        <dbReference type="ChEBI" id="CHEBI:15377"/>
        <dbReference type="ChEBI" id="CHEBI:28563"/>
        <dbReference type="ChEBI" id="CHEBI:59087"/>
        <dbReference type="ChEBI" id="CHEBI:139493"/>
        <dbReference type="EC" id="3.2.1.113"/>
    </reaction>
</comment>
<evidence type="ECO:0000256" key="9">
    <source>
        <dbReference type="ARBA" id="ARBA00048605"/>
    </source>
</evidence>
<name>A0AAD7XCC9_9APHY</name>
<dbReference type="EMBL" id="JAPEVG010000106">
    <property type="protein sequence ID" value="KAJ8482793.1"/>
    <property type="molecule type" value="Genomic_DNA"/>
</dbReference>
<gene>
    <name evidence="15" type="ORF">ONZ51_g5098</name>
</gene>
<keyword evidence="14" id="KW-1133">Transmembrane helix</keyword>
<evidence type="ECO:0000256" key="11">
    <source>
        <dbReference type="PIRSR" id="PIRSR601382-3"/>
    </source>
</evidence>
<feature type="compositionally biased region" description="Pro residues" evidence="13">
    <location>
        <begin position="49"/>
        <end position="69"/>
    </location>
</feature>
<dbReference type="InterPro" id="IPR036026">
    <property type="entry name" value="Seven-hairpin_glycosidases"/>
</dbReference>
<sequence length="716" mass="81278">MDLLKAKRVYRFIPIGAAATLLLWAFAHFGVNDHSLYRGPHHDDRDPFFHPPHPPPPLGDWHSPPPPFAGDPHSHHERPITKWSKRADAVKDAFTHAYHGYQEYAGSHDELLPVSNGFVDNFNGWRLTLVDSLDTMLIMGLHDDFRKTIPIMANMTFALREGAYAPFFETVIRYLGGLLSAYAISGEPILLSRADDLGAMLLPAFNTPHGLPMYAVNTVSGKTRTGWSGSNVLWSEALSCQMEYKYLAHLTGRREYFDKVEQIMGLMNAAHVTDSQFPTKWDISTGRPLNKQFSVGAFADSAHEYLLKQWLLTGKSESKARDLYLRDADAIIKNLLYITRNRHLLYVTDTVNSKPSHTFEHLSCFLPGLLALGAHTLPLSDRDRELHQWAAQGLAYTCWITYADQATGLGPDEMHMTHMPADDAHPNGGRWFDLVEEWEQTGRPGGVPPGLAEAPPTRRSSERDYSAMKTAYLLRPETVESFYIMWRTTGDEVWRERGWSVFQAIEQHAKTTAGYASVFNVDKTPASLKDEMPSFFTAETLKYLYLLFRDEELIPLDKWVFNTEAHPLPVFEWAEWEKERYNITTSYLIRLFPDSFSDREYCMDFVDSTTGQPVNRPFDFQLVAGAGETDAPWLGLPLAMPVVPIEYKFGYKPEDILPGKEKYILRDGQQCVLTRPGKPTIRFTVPIRERADSTRAVAAAEPTIYLDFPKIQLPPL</sequence>
<comment type="similarity">
    <text evidence="3 12">Belongs to the glycosyl hydrolase 47 family.</text>
</comment>
<dbReference type="GO" id="GO:0004571">
    <property type="term" value="F:mannosyl-oligosaccharide 1,2-alpha-mannosidase activity"/>
    <property type="evidence" value="ECO:0007669"/>
    <property type="project" value="UniProtKB-EC"/>
</dbReference>
<dbReference type="AlphaFoldDB" id="A0AAD7XCC9"/>
<dbReference type="PANTHER" id="PTHR11742">
    <property type="entry name" value="MANNOSYL-OLIGOSACCHARIDE ALPHA-1,2-MANNOSIDASE-RELATED"/>
    <property type="match status" value="1"/>
</dbReference>
<dbReference type="GO" id="GO:0016020">
    <property type="term" value="C:membrane"/>
    <property type="evidence" value="ECO:0007669"/>
    <property type="project" value="InterPro"/>
</dbReference>
<dbReference type="InterPro" id="IPR001382">
    <property type="entry name" value="Glyco_hydro_47"/>
</dbReference>
<evidence type="ECO:0000313" key="15">
    <source>
        <dbReference type="EMBL" id="KAJ8482793.1"/>
    </source>
</evidence>
<organism evidence="15 16">
    <name type="scientific">Trametes cubensis</name>
    <dbReference type="NCBI Taxonomy" id="1111947"/>
    <lineage>
        <taxon>Eukaryota</taxon>
        <taxon>Fungi</taxon>
        <taxon>Dikarya</taxon>
        <taxon>Basidiomycota</taxon>
        <taxon>Agaricomycotina</taxon>
        <taxon>Agaricomycetes</taxon>
        <taxon>Polyporales</taxon>
        <taxon>Polyporaceae</taxon>
        <taxon>Trametes</taxon>
    </lineage>
</organism>
<comment type="caution">
    <text evidence="15">The sequence shown here is derived from an EMBL/GenBank/DDBJ whole genome shotgun (WGS) entry which is preliminary data.</text>
</comment>
<keyword evidence="12" id="KW-0326">Glycosidase</keyword>
<evidence type="ECO:0000313" key="16">
    <source>
        <dbReference type="Proteomes" id="UP001215151"/>
    </source>
</evidence>
<dbReference type="GO" id="GO:0036503">
    <property type="term" value="P:ERAD pathway"/>
    <property type="evidence" value="ECO:0007669"/>
    <property type="project" value="UniProtKB-ARBA"/>
</dbReference>
<reference evidence="15" key="1">
    <citation type="submission" date="2022-11" db="EMBL/GenBank/DDBJ databases">
        <title>Genome Sequence of Cubamyces cubensis.</title>
        <authorList>
            <person name="Buettner E."/>
        </authorList>
    </citation>
    <scope>NUCLEOTIDE SEQUENCE</scope>
    <source>
        <strain evidence="15">MPL-01</strain>
    </source>
</reference>
<comment type="cofactor">
    <cofactor evidence="1 10">
        <name>Ca(2+)</name>
        <dbReference type="ChEBI" id="CHEBI:29108"/>
    </cofactor>
</comment>
<evidence type="ECO:0000256" key="5">
    <source>
        <dbReference type="ARBA" id="ARBA00022801"/>
    </source>
</evidence>
<dbReference type="Proteomes" id="UP001215151">
    <property type="component" value="Unassembled WGS sequence"/>
</dbReference>
<dbReference type="GO" id="GO:0005783">
    <property type="term" value="C:endoplasmic reticulum"/>
    <property type="evidence" value="ECO:0007669"/>
    <property type="project" value="TreeGrafter"/>
</dbReference>
<dbReference type="PANTHER" id="PTHR11742:SF55">
    <property type="entry name" value="ENDOPLASMIC RETICULUM MANNOSYL-OLIGOSACCHARIDE 1,2-ALPHA-MANNOSIDASE"/>
    <property type="match status" value="1"/>
</dbReference>
<dbReference type="InterPro" id="IPR012341">
    <property type="entry name" value="6hp_glycosidase-like_sf"/>
</dbReference>
<keyword evidence="14" id="KW-0472">Membrane</keyword>
<evidence type="ECO:0000256" key="10">
    <source>
        <dbReference type="PIRSR" id="PIRSR601382-2"/>
    </source>
</evidence>
<feature type="transmembrane region" description="Helical" evidence="14">
    <location>
        <begin position="12"/>
        <end position="31"/>
    </location>
</feature>
<keyword evidence="7 11" id="KW-1015">Disulfide bond</keyword>
<feature type="binding site" evidence="10">
    <location>
        <position position="563"/>
    </location>
    <ligand>
        <name>Ca(2+)</name>
        <dbReference type="ChEBI" id="CHEBI:29108"/>
    </ligand>
</feature>
<evidence type="ECO:0000256" key="13">
    <source>
        <dbReference type="SAM" id="MobiDB-lite"/>
    </source>
</evidence>
<keyword evidence="5 12" id="KW-0378">Hydrolase</keyword>
<dbReference type="Gene3D" id="1.50.10.10">
    <property type="match status" value="1"/>
</dbReference>
<comment type="catalytic activity">
    <reaction evidence="8">
        <text>N(4)-(alpha-D-Man-(1-&gt;2)-alpha-D-Man-(1-&gt;2)-alpha-D-Man-(1-&gt;3)-[alpha-D-Man-(1-&gt;3)-[alpha-D-Man-(1-&gt;2)-alpha-D-Man-(1-&gt;6)]-alpha-D-Man-(1-&gt;6)]-beta-D-Man-(1-&gt;4)-beta-D-GlcNAc-(1-&gt;4)-beta-D-GlcNAc)-L-asparaginyl-[protein] (N-glucan mannose isomer 8A1,2,3B1,3) + 3 H2O = N(4)-(alpha-D-Man-(1-&gt;3)-[alpha-D-Man-(1-&gt;3)-[alpha-D-Man-(1-&gt;6)]-alpha-D-Man-(1-&gt;6)]-beta-D-Man-(1-&gt;4)-beta-D-GlcNAc-(1-&gt;4)-beta-D-GlcNAc)-L-asparaginyl-[protein] (N-glucan mannose isomer 5A1,2) + 3 beta-D-mannose</text>
        <dbReference type="Rhea" id="RHEA:56028"/>
        <dbReference type="Rhea" id="RHEA-COMP:14358"/>
        <dbReference type="Rhea" id="RHEA-COMP:14367"/>
        <dbReference type="ChEBI" id="CHEBI:15377"/>
        <dbReference type="ChEBI" id="CHEBI:28563"/>
        <dbReference type="ChEBI" id="CHEBI:59087"/>
        <dbReference type="ChEBI" id="CHEBI:60628"/>
        <dbReference type="EC" id="3.2.1.113"/>
    </reaction>
</comment>
<evidence type="ECO:0000256" key="1">
    <source>
        <dbReference type="ARBA" id="ARBA00001913"/>
    </source>
</evidence>
<feature type="region of interest" description="Disordered" evidence="13">
    <location>
        <begin position="46"/>
        <end position="77"/>
    </location>
</feature>
<dbReference type="SUPFAM" id="SSF48225">
    <property type="entry name" value="Seven-hairpin glycosidases"/>
    <property type="match status" value="1"/>
</dbReference>
<proteinExistence type="inferred from homology"/>
<feature type="disulfide bond" evidence="11">
    <location>
        <begin position="364"/>
        <end position="398"/>
    </location>
</feature>
<evidence type="ECO:0000256" key="4">
    <source>
        <dbReference type="ARBA" id="ARBA00022723"/>
    </source>
</evidence>
<dbReference type="EC" id="3.2.1.-" evidence="12"/>
<evidence type="ECO:0000256" key="8">
    <source>
        <dbReference type="ARBA" id="ARBA00047669"/>
    </source>
</evidence>
<protein>
    <recommendedName>
        <fullName evidence="12">alpha-1,2-Mannosidase</fullName>
        <ecNumber evidence="12">3.2.1.-</ecNumber>
    </recommendedName>
</protein>
<dbReference type="PRINTS" id="PR00747">
    <property type="entry name" value="GLYHDRLASE47"/>
</dbReference>
<dbReference type="Pfam" id="PF01532">
    <property type="entry name" value="Glyco_hydro_47"/>
    <property type="match status" value="1"/>
</dbReference>
<dbReference type="GO" id="GO:0005975">
    <property type="term" value="P:carbohydrate metabolic process"/>
    <property type="evidence" value="ECO:0007669"/>
    <property type="project" value="InterPro"/>
</dbReference>
<evidence type="ECO:0000256" key="12">
    <source>
        <dbReference type="RuleBase" id="RU361193"/>
    </source>
</evidence>
<evidence type="ECO:0000256" key="6">
    <source>
        <dbReference type="ARBA" id="ARBA00022837"/>
    </source>
</evidence>
<evidence type="ECO:0000256" key="3">
    <source>
        <dbReference type="ARBA" id="ARBA00007658"/>
    </source>
</evidence>
<dbReference type="GO" id="GO:0005509">
    <property type="term" value="F:calcium ion binding"/>
    <property type="evidence" value="ECO:0007669"/>
    <property type="project" value="InterPro"/>
</dbReference>
<keyword evidence="6 10" id="KW-0106">Calcium</keyword>
<dbReference type="InterPro" id="IPR050749">
    <property type="entry name" value="Glycosyl_Hydrolase_47"/>
</dbReference>